<dbReference type="Proteomes" id="UP001163321">
    <property type="component" value="Chromosome 8"/>
</dbReference>
<organism evidence="1 2">
    <name type="scientific">Peronosclerospora sorghi</name>
    <dbReference type="NCBI Taxonomy" id="230839"/>
    <lineage>
        <taxon>Eukaryota</taxon>
        <taxon>Sar</taxon>
        <taxon>Stramenopiles</taxon>
        <taxon>Oomycota</taxon>
        <taxon>Peronosporomycetes</taxon>
        <taxon>Peronosporales</taxon>
        <taxon>Peronosporaceae</taxon>
        <taxon>Peronosclerospora</taxon>
    </lineage>
</organism>
<dbReference type="EMBL" id="CM047587">
    <property type="protein sequence ID" value="KAI9907253.1"/>
    <property type="molecule type" value="Genomic_DNA"/>
</dbReference>
<evidence type="ECO:0000313" key="2">
    <source>
        <dbReference type="Proteomes" id="UP001163321"/>
    </source>
</evidence>
<gene>
    <name evidence="1" type="ORF">PsorP6_003163</name>
</gene>
<keyword evidence="2" id="KW-1185">Reference proteome</keyword>
<proteinExistence type="predicted"/>
<evidence type="ECO:0000313" key="1">
    <source>
        <dbReference type="EMBL" id="KAI9907253.1"/>
    </source>
</evidence>
<name>A0ACC0VL79_9STRA</name>
<comment type="caution">
    <text evidence="1">The sequence shown here is derived from an EMBL/GenBank/DDBJ whole genome shotgun (WGS) entry which is preliminary data.</text>
</comment>
<sequence>MPEKSQSFEAEFVDAARPHRGIVASAQNLRLLLDGSKFINSQREGNISAAAAVCCIPQYHGPASDATLGAYHTVDTEIDGALGDNMVAKLASGVIHPQSLKMALFVTTEALRSLGPPSVRQNPLVIASKVRIDLTALPNESAYNKSPQATVLIRRKAFHYLARTATLQTGAYG</sequence>
<protein>
    <submittedName>
        <fullName evidence="1">Uncharacterized protein</fullName>
    </submittedName>
</protein>
<accession>A0ACC0VL79</accession>
<reference evidence="1 2" key="1">
    <citation type="journal article" date="2022" name="bioRxiv">
        <title>The genome of the oomycete Peronosclerospora sorghi, a cosmopolitan pathogen of maize and sorghum, is inflated with dispersed pseudogenes.</title>
        <authorList>
            <person name="Fletcher K."/>
            <person name="Martin F."/>
            <person name="Isakeit T."/>
            <person name="Cavanaugh K."/>
            <person name="Magill C."/>
            <person name="Michelmore R."/>
        </authorList>
    </citation>
    <scope>NUCLEOTIDE SEQUENCE [LARGE SCALE GENOMIC DNA]</scope>
    <source>
        <strain evidence="1">P6</strain>
    </source>
</reference>